<dbReference type="OrthoDB" id="5244455at2"/>
<dbReference type="EMBL" id="PYYB01000003">
    <property type="protein sequence ID" value="PTL55383.1"/>
    <property type="molecule type" value="Genomic_DNA"/>
</dbReference>
<dbReference type="Proteomes" id="UP000240739">
    <property type="component" value="Unassembled WGS sequence"/>
</dbReference>
<sequence length="104" mass="11611">MGRFYIHTTDGHIATQKQLVEAGLATMDDDPARPWFPINAPIDATTMWYAAMRKQEKGVYIGTLVFRHQPHHTLLLEKGWEEVPVEEIGLPGTTSEISPAPDLG</sequence>
<accession>A0A2T4UD16</accession>
<organism evidence="1 2">
    <name type="scientific">Paraconexibacter algicola</name>
    <dbReference type="NCBI Taxonomy" id="2133960"/>
    <lineage>
        <taxon>Bacteria</taxon>
        <taxon>Bacillati</taxon>
        <taxon>Actinomycetota</taxon>
        <taxon>Thermoleophilia</taxon>
        <taxon>Solirubrobacterales</taxon>
        <taxon>Paraconexibacteraceae</taxon>
        <taxon>Paraconexibacter</taxon>
    </lineage>
</organism>
<evidence type="ECO:0000313" key="2">
    <source>
        <dbReference type="Proteomes" id="UP000240739"/>
    </source>
</evidence>
<protein>
    <submittedName>
        <fullName evidence="1">Uncharacterized protein</fullName>
    </submittedName>
</protein>
<proteinExistence type="predicted"/>
<comment type="caution">
    <text evidence="1">The sequence shown here is derived from an EMBL/GenBank/DDBJ whole genome shotgun (WGS) entry which is preliminary data.</text>
</comment>
<name>A0A2T4UD16_9ACTN</name>
<reference evidence="1 2" key="1">
    <citation type="submission" date="2018-03" db="EMBL/GenBank/DDBJ databases">
        <title>Aquarubrobacter algicola gen. nov., sp. nov., a novel actinobacterium isolated from shallow eutrophic lake during the end of cyanobacterial harmful algal blooms.</title>
        <authorList>
            <person name="Chun S.J."/>
        </authorList>
    </citation>
    <scope>NUCLEOTIDE SEQUENCE [LARGE SCALE GENOMIC DNA]</scope>
    <source>
        <strain evidence="1 2">Seoho-28</strain>
    </source>
</reference>
<evidence type="ECO:0000313" key="1">
    <source>
        <dbReference type="EMBL" id="PTL55383.1"/>
    </source>
</evidence>
<gene>
    <name evidence="1" type="ORF">C7Y72_17115</name>
</gene>
<dbReference type="AlphaFoldDB" id="A0A2T4UD16"/>
<keyword evidence="2" id="KW-1185">Reference proteome</keyword>
<dbReference type="RefSeq" id="WP_107570426.1">
    <property type="nucleotide sequence ID" value="NZ_PYYB01000003.1"/>
</dbReference>